<comment type="caution">
    <text evidence="1">The sequence shown here is derived from an EMBL/GenBank/DDBJ whole genome shotgun (WGS) entry which is preliminary data.</text>
</comment>
<proteinExistence type="predicted"/>
<name>A0A9P6NLD5_9BASI</name>
<dbReference type="AlphaFoldDB" id="A0A9P6NLD5"/>
<reference evidence="1" key="1">
    <citation type="submission" date="2013-11" db="EMBL/GenBank/DDBJ databases">
        <title>Genome sequence of the fusiform rust pathogen reveals effectors for host alternation and coevolution with pine.</title>
        <authorList>
            <consortium name="DOE Joint Genome Institute"/>
            <person name="Smith K."/>
            <person name="Pendleton A."/>
            <person name="Kubisiak T."/>
            <person name="Anderson C."/>
            <person name="Salamov A."/>
            <person name="Aerts A."/>
            <person name="Riley R."/>
            <person name="Clum A."/>
            <person name="Lindquist E."/>
            <person name="Ence D."/>
            <person name="Campbell M."/>
            <person name="Kronenberg Z."/>
            <person name="Feau N."/>
            <person name="Dhillon B."/>
            <person name="Hamelin R."/>
            <person name="Burleigh J."/>
            <person name="Smith J."/>
            <person name="Yandell M."/>
            <person name="Nelson C."/>
            <person name="Grigoriev I."/>
            <person name="Davis J."/>
        </authorList>
    </citation>
    <scope>NUCLEOTIDE SEQUENCE</scope>
    <source>
        <strain evidence="1">G11</strain>
    </source>
</reference>
<accession>A0A9P6NLD5</accession>
<protein>
    <submittedName>
        <fullName evidence="1">Uncharacterized protein</fullName>
    </submittedName>
</protein>
<dbReference type="Proteomes" id="UP000886653">
    <property type="component" value="Unassembled WGS sequence"/>
</dbReference>
<dbReference type="EMBL" id="MU167230">
    <property type="protein sequence ID" value="KAG0149186.1"/>
    <property type="molecule type" value="Genomic_DNA"/>
</dbReference>
<evidence type="ECO:0000313" key="2">
    <source>
        <dbReference type="Proteomes" id="UP000886653"/>
    </source>
</evidence>
<sequence>MAFVFPKVDQTRVYTQREHDFSSLLNLPELSRDQAFSRALNRDRYTIGSVPPCRDRFPERDATVRNLEASQPTCSGVHPVHTWGTPGVQTVCSSPRPDLAAANQDVFGGHTGSHWCLRRQRTGSIMPSAYRVSLGPFPFTVNHYQQNAMKTGIKGTIGS</sequence>
<organism evidence="1 2">
    <name type="scientific">Cronartium quercuum f. sp. fusiforme G11</name>
    <dbReference type="NCBI Taxonomy" id="708437"/>
    <lineage>
        <taxon>Eukaryota</taxon>
        <taxon>Fungi</taxon>
        <taxon>Dikarya</taxon>
        <taxon>Basidiomycota</taxon>
        <taxon>Pucciniomycotina</taxon>
        <taxon>Pucciniomycetes</taxon>
        <taxon>Pucciniales</taxon>
        <taxon>Coleosporiaceae</taxon>
        <taxon>Cronartium</taxon>
    </lineage>
</organism>
<gene>
    <name evidence="1" type="ORF">CROQUDRAFT_89514</name>
</gene>
<keyword evidence="2" id="KW-1185">Reference proteome</keyword>
<evidence type="ECO:0000313" key="1">
    <source>
        <dbReference type="EMBL" id="KAG0149186.1"/>
    </source>
</evidence>